<gene>
    <name evidence="2" type="ORF">Goari_022009</name>
</gene>
<feature type="compositionally biased region" description="Basic and acidic residues" evidence="1">
    <location>
        <begin position="71"/>
        <end position="92"/>
    </location>
</feature>
<proteinExistence type="predicted"/>
<dbReference type="AlphaFoldDB" id="A0A7J8YP56"/>
<keyword evidence="3" id="KW-1185">Reference proteome</keyword>
<dbReference type="EMBL" id="JABFAA010100961">
    <property type="protein sequence ID" value="MBA0700769.1"/>
    <property type="molecule type" value="Genomic_DNA"/>
</dbReference>
<name>A0A7J8YP56_GOSAI</name>
<organism evidence="2 3">
    <name type="scientific">Gossypium aridum</name>
    <name type="common">American cotton</name>
    <name type="synonym">Erioxylum aridum</name>
    <dbReference type="NCBI Taxonomy" id="34290"/>
    <lineage>
        <taxon>Eukaryota</taxon>
        <taxon>Viridiplantae</taxon>
        <taxon>Streptophyta</taxon>
        <taxon>Embryophyta</taxon>
        <taxon>Tracheophyta</taxon>
        <taxon>Spermatophyta</taxon>
        <taxon>Magnoliopsida</taxon>
        <taxon>eudicotyledons</taxon>
        <taxon>Gunneridae</taxon>
        <taxon>Pentapetalae</taxon>
        <taxon>rosids</taxon>
        <taxon>malvids</taxon>
        <taxon>Malvales</taxon>
        <taxon>Malvaceae</taxon>
        <taxon>Malvoideae</taxon>
        <taxon>Gossypium</taxon>
    </lineage>
</organism>
<evidence type="ECO:0000313" key="3">
    <source>
        <dbReference type="Proteomes" id="UP000593577"/>
    </source>
</evidence>
<accession>A0A7J8YP56</accession>
<dbReference type="Proteomes" id="UP000593577">
    <property type="component" value="Unassembled WGS sequence"/>
</dbReference>
<evidence type="ECO:0000256" key="1">
    <source>
        <dbReference type="SAM" id="MobiDB-lite"/>
    </source>
</evidence>
<sequence>MEENFANLNIDDDEEVPVRFAEEDEDVIDGYRHGEDFCPVRLTMEEQDVELRWDSSLRVQSRKVMQMTRPWLREEPREGAKVEGRTNSEQHRGNQSTESPGENRGSKTGNHGTTGKKNVQSRAKFFNSLVNERVSIKGKEVVQE</sequence>
<feature type="region of interest" description="Disordered" evidence="1">
    <location>
        <begin position="69"/>
        <end position="121"/>
    </location>
</feature>
<evidence type="ECO:0000313" key="2">
    <source>
        <dbReference type="EMBL" id="MBA0700769.1"/>
    </source>
</evidence>
<comment type="caution">
    <text evidence="2">The sequence shown here is derived from an EMBL/GenBank/DDBJ whole genome shotgun (WGS) entry which is preliminary data.</text>
</comment>
<protein>
    <submittedName>
        <fullName evidence="2">Uncharacterized protein</fullName>
    </submittedName>
</protein>
<feature type="compositionally biased region" description="Polar residues" evidence="1">
    <location>
        <begin position="93"/>
        <end position="121"/>
    </location>
</feature>
<reference evidence="2 3" key="1">
    <citation type="journal article" date="2019" name="Genome Biol. Evol.">
        <title>Insights into the evolution of the New World diploid cottons (Gossypium, subgenus Houzingenia) based on genome sequencing.</title>
        <authorList>
            <person name="Grover C.E."/>
            <person name="Arick M.A. 2nd"/>
            <person name="Thrash A."/>
            <person name="Conover J.L."/>
            <person name="Sanders W.S."/>
            <person name="Peterson D.G."/>
            <person name="Frelichowski J.E."/>
            <person name="Scheffler J.A."/>
            <person name="Scheffler B.E."/>
            <person name="Wendel J.F."/>
        </authorList>
    </citation>
    <scope>NUCLEOTIDE SEQUENCE [LARGE SCALE GENOMIC DNA]</scope>
    <source>
        <strain evidence="2">185</strain>
        <tissue evidence="2">Leaf</tissue>
    </source>
</reference>